<dbReference type="EC" id="1.1.1.41" evidence="2"/>
<dbReference type="OrthoDB" id="10261637at2759"/>
<dbReference type="SUPFAM" id="SSF53659">
    <property type="entry name" value="Isocitrate/Isopropylmalate dehydrogenase-like"/>
    <property type="match status" value="1"/>
</dbReference>
<keyword evidence="4" id="KW-0560">Oxidoreductase</keyword>
<dbReference type="AlphaFoldDB" id="A0A8T0A332"/>
<evidence type="ECO:0000256" key="3">
    <source>
        <dbReference type="ARBA" id="ARBA00022532"/>
    </source>
</evidence>
<evidence type="ECO:0000256" key="2">
    <source>
        <dbReference type="ARBA" id="ARBA00013012"/>
    </source>
</evidence>
<dbReference type="Pfam" id="PF00180">
    <property type="entry name" value="Iso_dh"/>
    <property type="match status" value="1"/>
</dbReference>
<accession>A0A8T0A332</accession>
<evidence type="ECO:0000313" key="8">
    <source>
        <dbReference type="EMBL" id="KAF7639719.1"/>
    </source>
</evidence>
<dbReference type="Proteomes" id="UP000605970">
    <property type="component" value="Unassembled WGS sequence"/>
</dbReference>
<evidence type="ECO:0000256" key="1">
    <source>
        <dbReference type="ARBA" id="ARBA00007769"/>
    </source>
</evidence>
<dbReference type="GO" id="GO:0006099">
    <property type="term" value="P:tricarboxylic acid cycle"/>
    <property type="evidence" value="ECO:0007669"/>
    <property type="project" value="UniProtKB-KW"/>
</dbReference>
<name>A0A8T0A332_9BILA</name>
<evidence type="ECO:0000256" key="5">
    <source>
        <dbReference type="ARBA" id="ARBA00042642"/>
    </source>
</evidence>
<reference evidence="8" key="1">
    <citation type="journal article" date="2020" name="Ecol. Evol.">
        <title>Genome structure and content of the rice root-knot nematode (Meloidogyne graminicola).</title>
        <authorList>
            <person name="Phan N.T."/>
            <person name="Danchin E.G.J."/>
            <person name="Klopp C."/>
            <person name="Perfus-Barbeoch L."/>
            <person name="Kozlowski D.K."/>
            <person name="Koutsovoulos G.D."/>
            <person name="Lopez-Roques C."/>
            <person name="Bouchez O."/>
            <person name="Zahm M."/>
            <person name="Besnard G."/>
            <person name="Bellafiore S."/>
        </authorList>
    </citation>
    <scope>NUCLEOTIDE SEQUENCE</scope>
    <source>
        <strain evidence="8">VN-18</strain>
    </source>
</reference>
<evidence type="ECO:0000256" key="4">
    <source>
        <dbReference type="ARBA" id="ARBA00023002"/>
    </source>
</evidence>
<sequence>MHFSKFFAYRPFLISVQGARFSTSSSLNQEIRRVTLIPGDGIGPEISAAVQQIFAAAKAPIAWVVDPVDVTPVRGKDGIYRIPPKCIELMHVNKIGLKGPLETPIGKRTQIFKFGCTTVIILELFD</sequence>
<comment type="caution">
    <text evidence="8">The sequence shown here is derived from an EMBL/GenBank/DDBJ whole genome shotgun (WGS) entry which is preliminary data.</text>
</comment>
<gene>
    <name evidence="8" type="ORF">Mgra_00000640</name>
</gene>
<dbReference type="GO" id="GO:0005739">
    <property type="term" value="C:mitochondrion"/>
    <property type="evidence" value="ECO:0007669"/>
    <property type="project" value="TreeGrafter"/>
</dbReference>
<dbReference type="GO" id="GO:0006102">
    <property type="term" value="P:isocitrate metabolic process"/>
    <property type="evidence" value="ECO:0007669"/>
    <property type="project" value="TreeGrafter"/>
</dbReference>
<organism evidence="8 9">
    <name type="scientific">Meloidogyne graminicola</name>
    <dbReference type="NCBI Taxonomy" id="189291"/>
    <lineage>
        <taxon>Eukaryota</taxon>
        <taxon>Metazoa</taxon>
        <taxon>Ecdysozoa</taxon>
        <taxon>Nematoda</taxon>
        <taxon>Chromadorea</taxon>
        <taxon>Rhabditida</taxon>
        <taxon>Tylenchina</taxon>
        <taxon>Tylenchomorpha</taxon>
        <taxon>Tylenchoidea</taxon>
        <taxon>Meloidogynidae</taxon>
        <taxon>Meloidogyninae</taxon>
        <taxon>Meloidogyne</taxon>
    </lineage>
</organism>
<proteinExistence type="inferred from homology"/>
<evidence type="ECO:0000313" key="9">
    <source>
        <dbReference type="Proteomes" id="UP000605970"/>
    </source>
</evidence>
<evidence type="ECO:0000256" key="6">
    <source>
        <dbReference type="ARBA" id="ARBA00042862"/>
    </source>
</evidence>
<dbReference type="InterPro" id="IPR024084">
    <property type="entry name" value="IsoPropMal-DH-like_dom"/>
</dbReference>
<keyword evidence="3" id="KW-0816">Tricarboxylic acid cycle</keyword>
<dbReference type="Gene3D" id="3.40.718.10">
    <property type="entry name" value="Isopropylmalate Dehydrogenase"/>
    <property type="match status" value="1"/>
</dbReference>
<dbReference type="GO" id="GO:0004449">
    <property type="term" value="F:isocitrate dehydrogenase (NAD+) activity"/>
    <property type="evidence" value="ECO:0007669"/>
    <property type="project" value="UniProtKB-EC"/>
</dbReference>
<dbReference type="PANTHER" id="PTHR11835">
    <property type="entry name" value="DECARBOXYLATING DEHYDROGENASES-ISOCITRATE, ISOPROPYLMALATE, TARTRATE"/>
    <property type="match status" value="1"/>
</dbReference>
<feature type="domain" description="Isopropylmalate dehydrogenase-like" evidence="7">
    <location>
        <begin position="34"/>
        <end position="105"/>
    </location>
</feature>
<dbReference type="PANTHER" id="PTHR11835:SF34">
    <property type="entry name" value="ISOCITRATE DEHYDROGENASE [NAD] SUBUNIT ALPHA, MITOCHONDRIAL"/>
    <property type="match status" value="1"/>
</dbReference>
<evidence type="ECO:0000259" key="7">
    <source>
        <dbReference type="Pfam" id="PF00180"/>
    </source>
</evidence>
<dbReference type="EMBL" id="JABEBT010000003">
    <property type="protein sequence ID" value="KAF7639719.1"/>
    <property type="molecule type" value="Genomic_DNA"/>
</dbReference>
<keyword evidence="9" id="KW-1185">Reference proteome</keyword>
<comment type="similarity">
    <text evidence="1">Belongs to the isocitrate and isopropylmalate dehydrogenases family.</text>
</comment>
<protein>
    <recommendedName>
        <fullName evidence="2">isocitrate dehydrogenase (NAD(+))</fullName>
        <ecNumber evidence="2">1.1.1.41</ecNumber>
    </recommendedName>
    <alternativeName>
        <fullName evidence="6">Isocitric dehydrogenase subunit alpha</fullName>
    </alternativeName>
    <alternativeName>
        <fullName evidence="5">NAD(+)-specific ICDH subunit alpha</fullName>
    </alternativeName>
</protein>